<dbReference type="InterPro" id="IPR033136">
    <property type="entry name" value="DNA_ligase_CS"/>
</dbReference>
<dbReference type="InterPro" id="IPR013839">
    <property type="entry name" value="DNAligase_adenylation"/>
</dbReference>
<feature type="active site" description="N6-AMP-lysine intermediate" evidence="14">
    <location>
        <position position="115"/>
    </location>
</feature>
<keyword evidence="10 14" id="KW-0520">NAD</keyword>
<dbReference type="FunFam" id="1.10.287.610:FF:000002">
    <property type="entry name" value="DNA ligase"/>
    <property type="match status" value="1"/>
</dbReference>
<dbReference type="Gene3D" id="3.30.470.30">
    <property type="entry name" value="DNA ligase/mRNA capping enzyme"/>
    <property type="match status" value="1"/>
</dbReference>
<dbReference type="Gene3D" id="2.40.50.140">
    <property type="entry name" value="Nucleic acid-binding proteins"/>
    <property type="match status" value="1"/>
</dbReference>
<evidence type="ECO:0000256" key="6">
    <source>
        <dbReference type="ARBA" id="ARBA00022723"/>
    </source>
</evidence>
<dbReference type="PIRSF" id="PIRSF001604">
    <property type="entry name" value="LigA"/>
    <property type="match status" value="1"/>
</dbReference>
<dbReference type="SUPFAM" id="SSF56091">
    <property type="entry name" value="DNA ligase/mRNA capping enzyme, catalytic domain"/>
    <property type="match status" value="1"/>
</dbReference>
<evidence type="ECO:0000313" key="18">
    <source>
        <dbReference type="Proteomes" id="UP000309618"/>
    </source>
</evidence>
<dbReference type="SMART" id="SM00532">
    <property type="entry name" value="LIGANc"/>
    <property type="match status" value="1"/>
</dbReference>
<protein>
    <recommendedName>
        <fullName evidence="3 14">DNA ligase</fullName>
        <ecNumber evidence="2 14">6.5.1.2</ecNumber>
    </recommendedName>
    <alternativeName>
        <fullName evidence="14">Polydeoxyribonucleotide synthase [NAD(+)]</fullName>
    </alternativeName>
</protein>
<dbReference type="GO" id="GO:0003911">
    <property type="term" value="F:DNA ligase (NAD+) activity"/>
    <property type="evidence" value="ECO:0007669"/>
    <property type="project" value="UniProtKB-UniRule"/>
</dbReference>
<feature type="binding site" evidence="14">
    <location>
        <begin position="32"/>
        <end position="36"/>
    </location>
    <ligand>
        <name>NAD(+)</name>
        <dbReference type="ChEBI" id="CHEBI:57540"/>
    </ligand>
</feature>
<dbReference type="PANTHER" id="PTHR23389">
    <property type="entry name" value="CHROMOSOME TRANSMISSION FIDELITY FACTOR 18"/>
    <property type="match status" value="1"/>
</dbReference>
<dbReference type="Gene3D" id="1.10.150.20">
    <property type="entry name" value="5' to 3' exonuclease, C-terminal subdomain"/>
    <property type="match status" value="2"/>
</dbReference>
<evidence type="ECO:0000256" key="12">
    <source>
        <dbReference type="ARBA" id="ARBA00034005"/>
    </source>
</evidence>
<dbReference type="Pfam" id="PF01653">
    <property type="entry name" value="DNA_ligase_aden"/>
    <property type="match status" value="1"/>
</dbReference>
<dbReference type="AlphaFoldDB" id="A0A4S5CP97"/>
<evidence type="ECO:0000256" key="4">
    <source>
        <dbReference type="ARBA" id="ARBA00022598"/>
    </source>
</evidence>
<dbReference type="InterPro" id="IPR001679">
    <property type="entry name" value="DNA_ligase"/>
</dbReference>
<dbReference type="Pfam" id="PF03120">
    <property type="entry name" value="OB_DNA_ligase"/>
    <property type="match status" value="1"/>
</dbReference>
<comment type="catalytic activity">
    <reaction evidence="12 14 15">
        <text>NAD(+) + (deoxyribonucleotide)n-3'-hydroxyl + 5'-phospho-(deoxyribonucleotide)m = (deoxyribonucleotide)n+m + AMP + beta-nicotinamide D-nucleotide.</text>
        <dbReference type="EC" id="6.5.1.2"/>
    </reaction>
</comment>
<name>A0A4S5CP97_AERVE</name>
<dbReference type="SUPFAM" id="SSF50249">
    <property type="entry name" value="Nucleic acid-binding proteins"/>
    <property type="match status" value="1"/>
</dbReference>
<dbReference type="CDD" id="cd17748">
    <property type="entry name" value="BRCT_DNA_ligase_like"/>
    <property type="match status" value="1"/>
</dbReference>
<dbReference type="HAMAP" id="MF_01588">
    <property type="entry name" value="DNA_ligase_A"/>
    <property type="match status" value="1"/>
</dbReference>
<keyword evidence="6 14" id="KW-0479">Metal-binding</keyword>
<dbReference type="SUPFAM" id="SSF47781">
    <property type="entry name" value="RuvA domain 2-like"/>
    <property type="match status" value="1"/>
</dbReference>
<evidence type="ECO:0000256" key="8">
    <source>
        <dbReference type="ARBA" id="ARBA00022833"/>
    </source>
</evidence>
<dbReference type="GO" id="GO:0046872">
    <property type="term" value="F:metal ion binding"/>
    <property type="evidence" value="ECO:0007669"/>
    <property type="project" value="UniProtKB-KW"/>
</dbReference>
<feature type="binding site" evidence="14">
    <location>
        <position position="136"/>
    </location>
    <ligand>
        <name>NAD(+)</name>
        <dbReference type="ChEBI" id="CHEBI:57540"/>
    </ligand>
</feature>
<dbReference type="PROSITE" id="PS01056">
    <property type="entry name" value="DNA_LIGASE_N2"/>
    <property type="match status" value="1"/>
</dbReference>
<evidence type="ECO:0000256" key="3">
    <source>
        <dbReference type="ARBA" id="ARBA00013308"/>
    </source>
</evidence>
<feature type="binding site" evidence="14">
    <location>
        <position position="410"/>
    </location>
    <ligand>
        <name>Zn(2+)</name>
        <dbReference type="ChEBI" id="CHEBI:29105"/>
    </ligand>
</feature>
<feature type="binding site" evidence="14">
    <location>
        <position position="313"/>
    </location>
    <ligand>
        <name>NAD(+)</name>
        <dbReference type="ChEBI" id="CHEBI:57540"/>
    </ligand>
</feature>
<dbReference type="InterPro" id="IPR001357">
    <property type="entry name" value="BRCT_dom"/>
</dbReference>
<feature type="binding site" evidence="14">
    <location>
        <position position="407"/>
    </location>
    <ligand>
        <name>Zn(2+)</name>
        <dbReference type="ChEBI" id="CHEBI:29105"/>
    </ligand>
</feature>
<dbReference type="Gene3D" id="6.20.10.30">
    <property type="match status" value="1"/>
</dbReference>
<reference evidence="17 18" key="1">
    <citation type="submission" date="2019-04" db="EMBL/GenBank/DDBJ databases">
        <title>Comparative genomics of Aeromonas veronii strains pathogenic to fish.</title>
        <authorList>
            <person name="Cascarano M.C."/>
            <person name="Smyrli M."/>
            <person name="Katharios P."/>
        </authorList>
    </citation>
    <scope>NUCLEOTIDE SEQUENCE [LARGE SCALE GENOMIC DNA]</scope>
    <source>
        <strain evidence="17 18">XU1</strain>
    </source>
</reference>
<dbReference type="RefSeq" id="WP_136501488.1">
    <property type="nucleotide sequence ID" value="NZ_SSUX01000003.1"/>
</dbReference>
<dbReference type="EMBL" id="SSUX01000003">
    <property type="protein sequence ID" value="THJ46603.1"/>
    <property type="molecule type" value="Genomic_DNA"/>
</dbReference>
<dbReference type="InterPro" id="IPR004150">
    <property type="entry name" value="NAD_DNA_ligase_OB"/>
</dbReference>
<dbReference type="InterPro" id="IPR036420">
    <property type="entry name" value="BRCT_dom_sf"/>
</dbReference>
<evidence type="ECO:0000259" key="16">
    <source>
        <dbReference type="PROSITE" id="PS50172"/>
    </source>
</evidence>
<keyword evidence="8 14" id="KW-0862">Zinc</keyword>
<evidence type="ECO:0000256" key="15">
    <source>
        <dbReference type="RuleBase" id="RU000618"/>
    </source>
</evidence>
<dbReference type="Pfam" id="PF00533">
    <property type="entry name" value="BRCT"/>
    <property type="match status" value="1"/>
</dbReference>
<dbReference type="Gene3D" id="3.40.50.10190">
    <property type="entry name" value="BRCT domain"/>
    <property type="match status" value="1"/>
</dbReference>
<dbReference type="InterPro" id="IPR010994">
    <property type="entry name" value="RuvA_2-like"/>
</dbReference>
<evidence type="ECO:0000256" key="5">
    <source>
        <dbReference type="ARBA" id="ARBA00022705"/>
    </source>
</evidence>
<evidence type="ECO:0000256" key="10">
    <source>
        <dbReference type="ARBA" id="ARBA00023027"/>
    </source>
</evidence>
<keyword evidence="11 14" id="KW-0234">DNA repair</keyword>
<evidence type="ECO:0000256" key="1">
    <source>
        <dbReference type="ARBA" id="ARBA00004067"/>
    </source>
</evidence>
<dbReference type="NCBIfam" id="TIGR00575">
    <property type="entry name" value="dnlj"/>
    <property type="match status" value="1"/>
</dbReference>
<proteinExistence type="inferred from homology"/>
<dbReference type="InterPro" id="IPR041663">
    <property type="entry name" value="DisA/LigA_HHH"/>
</dbReference>
<feature type="binding site" evidence="14">
    <location>
        <position position="289"/>
    </location>
    <ligand>
        <name>NAD(+)</name>
        <dbReference type="ChEBI" id="CHEBI:57540"/>
    </ligand>
</feature>
<dbReference type="PANTHER" id="PTHR23389:SF9">
    <property type="entry name" value="DNA LIGASE"/>
    <property type="match status" value="1"/>
</dbReference>
<keyword evidence="7 14" id="KW-0227">DNA damage</keyword>
<accession>A0A4S5CP97</accession>
<sequence>MSDTLSRHRQLCELLTEYGHQYYVLDNPTVPDAEYDRLMRELIALEAEHPELKTPASPSVRVGGQPLTAFSQVRHEIPMLSLDNVFSSEELQAFEQRMSDRLKRDVRFTFCCEPKLDGLAVSLLYVDGQLVQAATRGDGATGEEITENVRTIKAIPLALRGTGWPERLEVRGEVFMPKAGFEAMNAKALAAGEKVFVNPRNAAAGSLRQLDSRITASRPLSFYAYGVGVGGELLGDSHFGRLNQLKEWGLPLSPEVKLKEGAAGCQAFHDDILARRGELPYEIDGVVYKVDAIALQEELGFVARAPRWATAHKFPAQEEMTLLENVEFQVGRTGAVTPVAKLKPVFVGGVTVSNATLHNADEIDRLGVMIGDTVIVRRAGDVIPQIVAVVEAQRPSDARAILFPTECPVCGSDIVQEKKIVQQKTKTLEKILATRKCTGGLNCLAQVKESLKHFVSRNAVDIEGVGDKVIEQLVDGGLVKHPADLFRLSVDDFLKLDGFAEVSAKNAFDAIQAKIGTTSSIDFLFGLGIPSVGQVVAERLIVELGCLDNIMSAPRGIISQINGIGLDIDAEISDYFSAASVSDSVMELADVMGVERSGISISRMYKRKFSMAKIIEGLNIDGVAKTFSEAISKEITLDQLCNGLQHGDLVGITTTAGTSISKQKIDAVVKGIKEKKPLLDAVKIYVDKHALLDVDDLLDSEPAEKSDSFIAGKSFVITGSFTFMSRDKLNSKLKELGGESKTSVSKNTDMLIMGDKAGSKLKKATELGIKIINEDELRSLLESENGI</sequence>
<dbReference type="GO" id="GO:0005829">
    <property type="term" value="C:cytosol"/>
    <property type="evidence" value="ECO:0007669"/>
    <property type="project" value="TreeGrafter"/>
</dbReference>
<gene>
    <name evidence="14 17" type="primary">ligA</name>
    <name evidence="17" type="ORF">E8Q35_06405</name>
</gene>
<feature type="binding site" evidence="14">
    <location>
        <position position="173"/>
    </location>
    <ligand>
        <name>NAD(+)</name>
        <dbReference type="ChEBI" id="CHEBI:57540"/>
    </ligand>
</feature>
<keyword evidence="4 14" id="KW-0436">Ligase</keyword>
<dbReference type="Proteomes" id="UP000309618">
    <property type="component" value="Unassembled WGS sequence"/>
</dbReference>
<dbReference type="SUPFAM" id="SSF52113">
    <property type="entry name" value="BRCT domain"/>
    <property type="match status" value="1"/>
</dbReference>
<dbReference type="PROSITE" id="PS50172">
    <property type="entry name" value="BRCT"/>
    <property type="match status" value="1"/>
</dbReference>
<dbReference type="Pfam" id="PF12826">
    <property type="entry name" value="HHH_2"/>
    <property type="match status" value="1"/>
</dbReference>
<evidence type="ECO:0000256" key="13">
    <source>
        <dbReference type="ARBA" id="ARBA00060881"/>
    </source>
</evidence>
<evidence type="ECO:0000256" key="11">
    <source>
        <dbReference type="ARBA" id="ARBA00023204"/>
    </source>
</evidence>
<dbReference type="SMART" id="SM00292">
    <property type="entry name" value="BRCT"/>
    <property type="match status" value="1"/>
</dbReference>
<organism evidence="17 18">
    <name type="scientific">Aeromonas veronii</name>
    <dbReference type="NCBI Taxonomy" id="654"/>
    <lineage>
        <taxon>Bacteria</taxon>
        <taxon>Pseudomonadati</taxon>
        <taxon>Pseudomonadota</taxon>
        <taxon>Gammaproteobacteria</taxon>
        <taxon>Aeromonadales</taxon>
        <taxon>Aeromonadaceae</taxon>
        <taxon>Aeromonas</taxon>
    </lineage>
</organism>
<dbReference type="InterPro" id="IPR012340">
    <property type="entry name" value="NA-bd_OB-fold"/>
</dbReference>
<evidence type="ECO:0000313" key="17">
    <source>
        <dbReference type="EMBL" id="THJ46603.1"/>
    </source>
</evidence>
<feature type="domain" description="BRCT" evidence="16">
    <location>
        <begin position="705"/>
        <end position="787"/>
    </location>
</feature>
<keyword evidence="5 14" id="KW-0235">DNA replication</keyword>
<dbReference type="FunFam" id="3.30.470.30:FF:000001">
    <property type="entry name" value="DNA ligase"/>
    <property type="match status" value="1"/>
</dbReference>
<evidence type="ECO:0000256" key="14">
    <source>
        <dbReference type="HAMAP-Rule" id="MF_01588"/>
    </source>
</evidence>
<feature type="binding site" evidence="14">
    <location>
        <begin position="81"/>
        <end position="82"/>
    </location>
    <ligand>
        <name>NAD(+)</name>
        <dbReference type="ChEBI" id="CHEBI:57540"/>
    </ligand>
</feature>
<dbReference type="NCBIfam" id="NF005932">
    <property type="entry name" value="PRK07956.1"/>
    <property type="match status" value="1"/>
</dbReference>
<dbReference type="PROSITE" id="PS01055">
    <property type="entry name" value="DNA_LIGASE_N1"/>
    <property type="match status" value="1"/>
</dbReference>
<comment type="function">
    <text evidence="1 14">DNA ligase that catalyzes the formation of phosphodiester linkages between 5'-phosphoryl and 3'-hydroxyl groups in double-stranded DNA using NAD as a coenzyme and as the energy source for the reaction. It is essential for DNA replication and repair of damaged DNA.</text>
</comment>
<evidence type="ECO:0000256" key="9">
    <source>
        <dbReference type="ARBA" id="ARBA00022842"/>
    </source>
</evidence>
<dbReference type="CDD" id="cd00114">
    <property type="entry name" value="LIGANc"/>
    <property type="match status" value="1"/>
</dbReference>
<feature type="binding site" evidence="14">
    <location>
        <position position="443"/>
    </location>
    <ligand>
        <name>Zn(2+)</name>
        <dbReference type="ChEBI" id="CHEBI:29105"/>
    </ligand>
</feature>
<comment type="cofactor">
    <cofactor evidence="14">
        <name>Mg(2+)</name>
        <dbReference type="ChEBI" id="CHEBI:18420"/>
    </cofactor>
    <cofactor evidence="14">
        <name>Mn(2+)</name>
        <dbReference type="ChEBI" id="CHEBI:29035"/>
    </cofactor>
</comment>
<dbReference type="FunFam" id="2.40.50.140:FF:000012">
    <property type="entry name" value="DNA ligase"/>
    <property type="match status" value="1"/>
</dbReference>
<comment type="similarity">
    <text evidence="13 14">Belongs to the NAD-dependent DNA ligase family. LigA subfamily.</text>
</comment>
<feature type="binding site" evidence="14">
    <location>
        <position position="113"/>
    </location>
    <ligand>
        <name>NAD(+)</name>
        <dbReference type="ChEBI" id="CHEBI:57540"/>
    </ligand>
</feature>
<dbReference type="EC" id="6.5.1.2" evidence="2 14"/>
<dbReference type="Gene3D" id="1.10.287.610">
    <property type="entry name" value="Helix hairpin bin"/>
    <property type="match status" value="1"/>
</dbReference>
<comment type="caution">
    <text evidence="17">The sequence shown here is derived from an EMBL/GenBank/DDBJ whole genome shotgun (WGS) entry which is preliminary data.</text>
</comment>
<comment type="caution">
    <text evidence="14">Lacks conserved residue(s) required for the propagation of feature annotation.</text>
</comment>
<dbReference type="FunFam" id="1.10.150.20:FF:000007">
    <property type="entry name" value="DNA ligase"/>
    <property type="match status" value="1"/>
</dbReference>
<dbReference type="InterPro" id="IPR013840">
    <property type="entry name" value="DNAligase_N"/>
</dbReference>
<evidence type="ECO:0000256" key="2">
    <source>
        <dbReference type="ARBA" id="ARBA00012722"/>
    </source>
</evidence>
<dbReference type="GO" id="GO:0006260">
    <property type="term" value="P:DNA replication"/>
    <property type="evidence" value="ECO:0007669"/>
    <property type="project" value="UniProtKB-KW"/>
</dbReference>
<dbReference type="GO" id="GO:0006281">
    <property type="term" value="P:DNA repair"/>
    <property type="evidence" value="ECO:0007669"/>
    <property type="project" value="UniProtKB-KW"/>
</dbReference>
<keyword evidence="14" id="KW-0464">Manganese</keyword>
<keyword evidence="9 14" id="KW-0460">Magnesium</keyword>
<evidence type="ECO:0000256" key="7">
    <source>
        <dbReference type="ARBA" id="ARBA00022763"/>
    </source>
</evidence>
<dbReference type="InterPro" id="IPR018239">
    <property type="entry name" value="DNA_ligase_AS"/>
</dbReference>